<accession>A0A165JMG7</accession>
<name>A0A165JMG7_9BASI</name>
<feature type="region of interest" description="Disordered" evidence="1">
    <location>
        <begin position="37"/>
        <end position="136"/>
    </location>
</feature>
<dbReference type="InParanoid" id="A0A165JMG7"/>
<feature type="compositionally biased region" description="Gly residues" evidence="1">
    <location>
        <begin position="1"/>
        <end position="11"/>
    </location>
</feature>
<dbReference type="AlphaFoldDB" id="A0A165JMG7"/>
<organism evidence="2 3">
    <name type="scientific">Calocera cornea HHB12733</name>
    <dbReference type="NCBI Taxonomy" id="1353952"/>
    <lineage>
        <taxon>Eukaryota</taxon>
        <taxon>Fungi</taxon>
        <taxon>Dikarya</taxon>
        <taxon>Basidiomycota</taxon>
        <taxon>Agaricomycotina</taxon>
        <taxon>Dacrymycetes</taxon>
        <taxon>Dacrymycetales</taxon>
        <taxon>Dacrymycetaceae</taxon>
        <taxon>Calocera</taxon>
    </lineage>
</organism>
<evidence type="ECO:0000256" key="1">
    <source>
        <dbReference type="SAM" id="MobiDB-lite"/>
    </source>
</evidence>
<proteinExistence type="predicted"/>
<dbReference type="Proteomes" id="UP000076842">
    <property type="component" value="Unassembled WGS sequence"/>
</dbReference>
<feature type="compositionally biased region" description="Basic residues" evidence="1">
    <location>
        <begin position="100"/>
        <end position="112"/>
    </location>
</feature>
<evidence type="ECO:0000313" key="3">
    <source>
        <dbReference type="Proteomes" id="UP000076842"/>
    </source>
</evidence>
<feature type="region of interest" description="Disordered" evidence="1">
    <location>
        <begin position="1"/>
        <end position="24"/>
    </location>
</feature>
<reference evidence="2 3" key="1">
    <citation type="journal article" date="2016" name="Mol. Biol. Evol.">
        <title>Comparative Genomics of Early-Diverging Mushroom-Forming Fungi Provides Insights into the Origins of Lignocellulose Decay Capabilities.</title>
        <authorList>
            <person name="Nagy L.G."/>
            <person name="Riley R."/>
            <person name="Tritt A."/>
            <person name="Adam C."/>
            <person name="Daum C."/>
            <person name="Floudas D."/>
            <person name="Sun H."/>
            <person name="Yadav J.S."/>
            <person name="Pangilinan J."/>
            <person name="Larsson K.H."/>
            <person name="Matsuura K."/>
            <person name="Barry K."/>
            <person name="Labutti K."/>
            <person name="Kuo R."/>
            <person name="Ohm R.A."/>
            <person name="Bhattacharya S.S."/>
            <person name="Shirouzu T."/>
            <person name="Yoshinaga Y."/>
            <person name="Martin F.M."/>
            <person name="Grigoriev I.V."/>
            <person name="Hibbett D.S."/>
        </authorList>
    </citation>
    <scope>NUCLEOTIDE SEQUENCE [LARGE SCALE GENOMIC DNA]</scope>
    <source>
        <strain evidence="2 3">HHB12733</strain>
    </source>
</reference>
<protein>
    <submittedName>
        <fullName evidence="2">Uncharacterized protein</fullName>
    </submittedName>
</protein>
<sequence>MRRCPWGGGFTIGRSSTGACSRPGEWGLGSGGWGLGVGEEQVRCSRGGGGARKASRERDSEARQGVGRAVHPAQLSSAQGAEQAAEGRNLTPFRPSFSRNRTRNRTSFRRPAPRAPARLRAEPPRPRTGGRLRPPPVYGPDAPVIVRSIPTLCLVSLLLLIS</sequence>
<keyword evidence="3" id="KW-1185">Reference proteome</keyword>
<gene>
    <name evidence="2" type="ORF">CALCODRAFT_306946</name>
</gene>
<dbReference type="EMBL" id="KV423919">
    <property type="protein sequence ID" value="KZT62036.1"/>
    <property type="molecule type" value="Genomic_DNA"/>
</dbReference>
<evidence type="ECO:0000313" key="2">
    <source>
        <dbReference type="EMBL" id="KZT62036.1"/>
    </source>
</evidence>